<dbReference type="GO" id="GO:0004519">
    <property type="term" value="F:endonuclease activity"/>
    <property type="evidence" value="ECO:0007669"/>
    <property type="project" value="UniProtKB-KW"/>
</dbReference>
<dbReference type="InterPro" id="IPR006311">
    <property type="entry name" value="TAT_signal"/>
</dbReference>
<organism evidence="4 5">
    <name type="scientific">Phytohabitans maris</name>
    <dbReference type="NCBI Taxonomy" id="3071409"/>
    <lineage>
        <taxon>Bacteria</taxon>
        <taxon>Bacillati</taxon>
        <taxon>Actinomycetota</taxon>
        <taxon>Actinomycetes</taxon>
        <taxon>Micromonosporales</taxon>
        <taxon>Micromonosporaceae</taxon>
    </lineage>
</organism>
<dbReference type="InterPro" id="IPR001322">
    <property type="entry name" value="Lamin_tail_dom"/>
</dbReference>
<comment type="caution">
    <text evidence="4">The sequence shown here is derived from an EMBL/GenBank/DDBJ whole genome shotgun (WGS) entry which is preliminary data.</text>
</comment>
<evidence type="ECO:0000256" key="2">
    <source>
        <dbReference type="SAM" id="SignalP"/>
    </source>
</evidence>
<dbReference type="PROSITE" id="PS51318">
    <property type="entry name" value="TAT"/>
    <property type="match status" value="1"/>
</dbReference>
<dbReference type="CDD" id="cd04486">
    <property type="entry name" value="YhcR_OBF_like"/>
    <property type="match status" value="1"/>
</dbReference>
<keyword evidence="2" id="KW-0732">Signal</keyword>
<dbReference type="Pfam" id="PF03372">
    <property type="entry name" value="Exo_endo_phos"/>
    <property type="match status" value="1"/>
</dbReference>
<dbReference type="Proteomes" id="UP001230908">
    <property type="component" value="Unassembled WGS sequence"/>
</dbReference>
<dbReference type="InterPro" id="IPR036691">
    <property type="entry name" value="Endo/exonu/phosph_ase_sf"/>
</dbReference>
<keyword evidence="4" id="KW-0540">Nuclease</keyword>
<dbReference type="InterPro" id="IPR005135">
    <property type="entry name" value="Endo/exonuclease/phosphatase"/>
</dbReference>
<dbReference type="Gene3D" id="3.60.10.10">
    <property type="entry name" value="Endonuclease/exonuclease/phosphatase"/>
    <property type="match status" value="1"/>
</dbReference>
<proteinExistence type="predicted"/>
<accession>A0ABU0ZV96</accession>
<dbReference type="RefSeq" id="WP_308717675.1">
    <property type="nucleotide sequence ID" value="NZ_JAVHUY010000056.1"/>
</dbReference>
<feature type="chain" id="PRO_5047257743" evidence="2">
    <location>
        <begin position="22"/>
        <end position="1133"/>
    </location>
</feature>
<sequence>MRFVRRRLAGAVALVAAVAVAAPGVPARAAEAVTEYLLNPSFEQPGGNAAQPTGWQQVLLENETSPFRLVTQTFDAAGQYPPPAPVPDGAFALEVFWQVGSAMGLLGAGVEQAVSVPAADDLWFSYDAVQTFYADSRSANWAGAFGEVQLTSGGQTYKLRYFNMGSRTDYTGSPQDSANVKYVIGEQFSGSGTWISASRDLDADIAAKFGLSDYTVTAVRVGNLQDRKAASPFPNMTSYFDDVELTKGGVDEGPGGPSYQVKVNELATRGPQGAADEWVELRNPGTTAQDLSGLVLWACAPGAERRQLRALSGSLPPGGHLLFANTAAAAGLTAAGQAPDGTFDGDIVDDGGVLITDTTADPPVAVDSVALSAIAGCGEGTPAAPHAADQSVSRTRDTGDNAADFTAGPRTPRSSAGGGPRDYTLISAVQGAGASTPISGQTVTIQGVVTGIDDEVGADYDRTYPEDRGIFVQSLAADDDGNADTSEGVFVGYVDNPANYRPGDVVRVTGQAKEKFNLTEIAEQIGQEPTKVGTAPVPAAVTVDQARAESQGAARAYYESLENMRVTLPVGTANAGGTNKFGELFVTPGTNRDRITQGEAVPAALLALDADAGAGNPANPYKPAAPSSTYVTADLFDEVRGATGPLGFSYSHYKLYPQPGALPQVVDGPTPFPYALAPAQPGQLRIVSYNVLNYFPVGVELDLSPVSAAEYAQKKARLAASVELLQRPDIVAVQEVYNLAVLQDLAATLGGYSAHLLEGNDSRGIDVGYLVRDGVSVANLRQFDKSTPGCDDSGLAYDRPPLALDVTAGGKQFTIVNNHFKSKGGSGASGACQQQQATRLRDQVKAMEDAGRQVVVLGDLNQFEYEQPLTTLQTGSSLTNLWGRAPEETRYSSHYQGVFQTLDHVLVTDGLDAAVADFRYAPINTDYADRFGTDGHKVADHNPAVLTLTVRPPADTTAPVARAAVDPERPNGDDDRTYHTPVTVTLTGDDGDGSGVRVLQYAVDGEAWTRYKSPVTVGAPGRHVVKYRAIDLAGNRSEVGKVIVTIQPDACPGSDKRWKVWLGYANSGVANGDLGDGCTYTDVLNPRDREWASNAAYVEFVTAKANALRVDGRLSAEDVTALVDAARRSGIGT</sequence>
<evidence type="ECO:0000313" key="5">
    <source>
        <dbReference type="Proteomes" id="UP001230908"/>
    </source>
</evidence>
<name>A0ABU0ZV96_9ACTN</name>
<keyword evidence="4" id="KW-0255">Endonuclease</keyword>
<dbReference type="EMBL" id="JAVHUY010000056">
    <property type="protein sequence ID" value="MDQ7910427.1"/>
    <property type="molecule type" value="Genomic_DNA"/>
</dbReference>
<dbReference type="SUPFAM" id="SSF56219">
    <property type="entry name" value="DNase I-like"/>
    <property type="match status" value="1"/>
</dbReference>
<keyword evidence="4" id="KW-0378">Hydrolase</keyword>
<evidence type="ECO:0000313" key="4">
    <source>
        <dbReference type="EMBL" id="MDQ7910427.1"/>
    </source>
</evidence>
<feature type="domain" description="LTD" evidence="3">
    <location>
        <begin position="255"/>
        <end position="373"/>
    </location>
</feature>
<evidence type="ECO:0000259" key="3">
    <source>
        <dbReference type="PROSITE" id="PS51841"/>
    </source>
</evidence>
<feature type="signal peptide" evidence="2">
    <location>
        <begin position="1"/>
        <end position="21"/>
    </location>
</feature>
<reference evidence="4 5" key="1">
    <citation type="submission" date="2023-08" db="EMBL/GenBank/DDBJ databases">
        <title>Phytohabitans sansha sp. nov., isolated from marine sediment.</title>
        <authorList>
            <person name="Zhao Y."/>
            <person name="Yi K."/>
        </authorList>
    </citation>
    <scope>NUCLEOTIDE SEQUENCE [LARGE SCALE GENOMIC DNA]</scope>
    <source>
        <strain evidence="4 5">ZYX-F-186</strain>
    </source>
</reference>
<protein>
    <submittedName>
        <fullName evidence="4">Endonuclease/exonuclease/phosphatase family protein</fullName>
    </submittedName>
</protein>
<dbReference type="NCBIfam" id="NF047446">
    <property type="entry name" value="barrel_OmpL47"/>
    <property type="match status" value="1"/>
</dbReference>
<dbReference type="PANTHER" id="PTHR42834:SF1">
    <property type="entry name" value="ENDONUCLEASE_EXONUCLEASE_PHOSPHATASE FAMILY PROTEIN (AFU_ORTHOLOGUE AFUA_3G09210)"/>
    <property type="match status" value="1"/>
</dbReference>
<dbReference type="InterPro" id="IPR058094">
    <property type="entry name" value="Ig-like_OmpL47-like"/>
</dbReference>
<gene>
    <name evidence="4" type="ORF">RB614_38630</name>
</gene>
<keyword evidence="5" id="KW-1185">Reference proteome</keyword>
<evidence type="ECO:0000256" key="1">
    <source>
        <dbReference type="SAM" id="MobiDB-lite"/>
    </source>
</evidence>
<feature type="region of interest" description="Disordered" evidence="1">
    <location>
        <begin position="380"/>
        <end position="422"/>
    </location>
</feature>
<dbReference type="PROSITE" id="PS51841">
    <property type="entry name" value="LTD"/>
    <property type="match status" value="1"/>
</dbReference>
<dbReference type="PANTHER" id="PTHR42834">
    <property type="entry name" value="ENDONUCLEASE/EXONUCLEASE/PHOSPHATASE FAMILY PROTEIN (AFU_ORTHOLOGUE AFUA_3G09210)"/>
    <property type="match status" value="1"/>
</dbReference>